<gene>
    <name evidence="7" type="ORF">G3I21_20145</name>
</gene>
<dbReference type="InterPro" id="IPR010343">
    <property type="entry name" value="ArAE_1"/>
</dbReference>
<dbReference type="AlphaFoldDB" id="A0A7K3QVS9"/>
<comment type="subcellular location">
    <subcellularLocation>
        <location evidence="1">Cell membrane</location>
        <topology evidence="1">Multi-pass membrane protein</topology>
    </subcellularLocation>
</comment>
<organism evidence="7 8">
    <name type="scientific">Streptomyces bauhiniae</name>
    <dbReference type="NCBI Taxonomy" id="2340725"/>
    <lineage>
        <taxon>Bacteria</taxon>
        <taxon>Bacillati</taxon>
        <taxon>Actinomycetota</taxon>
        <taxon>Actinomycetes</taxon>
        <taxon>Kitasatosporales</taxon>
        <taxon>Streptomycetaceae</taxon>
        <taxon>Streptomyces</taxon>
    </lineage>
</organism>
<dbReference type="GO" id="GO:0005886">
    <property type="term" value="C:plasma membrane"/>
    <property type="evidence" value="ECO:0007669"/>
    <property type="project" value="UniProtKB-SubCell"/>
</dbReference>
<accession>A0A7K3QVS9</accession>
<evidence type="ECO:0000313" key="7">
    <source>
        <dbReference type="EMBL" id="NEB93970.1"/>
    </source>
</evidence>
<reference evidence="7 8" key="1">
    <citation type="submission" date="2020-01" db="EMBL/GenBank/DDBJ databases">
        <title>Insect and environment-associated Actinomycetes.</title>
        <authorList>
            <person name="Currrie C."/>
            <person name="Chevrette M."/>
            <person name="Carlson C."/>
            <person name="Stubbendieck R."/>
            <person name="Wendt-Pienkowski E."/>
        </authorList>
    </citation>
    <scope>NUCLEOTIDE SEQUENCE [LARGE SCALE GENOMIC DNA]</scope>
    <source>
        <strain evidence="7 8">SID7754</strain>
    </source>
</reference>
<evidence type="ECO:0008006" key="9">
    <source>
        <dbReference type="Google" id="ProtNLM"/>
    </source>
</evidence>
<keyword evidence="2" id="KW-1003">Cell membrane</keyword>
<evidence type="ECO:0000256" key="2">
    <source>
        <dbReference type="ARBA" id="ARBA00022475"/>
    </source>
</evidence>
<comment type="caution">
    <text evidence="7">The sequence shown here is derived from an EMBL/GenBank/DDBJ whole genome shotgun (WGS) entry which is preliminary data.</text>
</comment>
<feature type="transmembrane region" description="Helical" evidence="6">
    <location>
        <begin position="73"/>
        <end position="92"/>
    </location>
</feature>
<proteinExistence type="predicted"/>
<evidence type="ECO:0000256" key="6">
    <source>
        <dbReference type="SAM" id="Phobius"/>
    </source>
</evidence>
<evidence type="ECO:0000256" key="1">
    <source>
        <dbReference type="ARBA" id="ARBA00004651"/>
    </source>
</evidence>
<feature type="transmembrane region" description="Helical" evidence="6">
    <location>
        <begin position="148"/>
        <end position="169"/>
    </location>
</feature>
<name>A0A7K3QVS9_9ACTN</name>
<keyword evidence="4 6" id="KW-1133">Transmembrane helix</keyword>
<evidence type="ECO:0000256" key="5">
    <source>
        <dbReference type="ARBA" id="ARBA00023136"/>
    </source>
</evidence>
<evidence type="ECO:0000256" key="3">
    <source>
        <dbReference type="ARBA" id="ARBA00022692"/>
    </source>
</evidence>
<feature type="transmembrane region" description="Helical" evidence="6">
    <location>
        <begin position="98"/>
        <end position="117"/>
    </location>
</feature>
<sequence length="387" mass="41833">MEWLRSCGAWVRRAWGTPGHERNTVLLVGKSALAATLAWWVAHDLLNAASPAFAPFSAVLIMNATVYKSVWQALRYTAAVTVGVAVQAAIGFLAGPDLFAFVLVAVIALCIGQWPALGEQRSQVATAAFFAFSTYATATTTGDRVNQLGQIIVLVLIGCGLGVLVNLCIAPPLRYRSAEHGVQVLAGRIETLLDDMADGLCTGDVDADRAARWRRAGESAQHAVGQARAGLHTAESSLPLNPRRLLPAHRSYLSFERYRQSVDALERAVYQLGSLTRSLGRWRETEDTYTYAPALTAYADFAGSLRDIAHVIAELDSDTLAEQAQEMCRLATIAQEALQKVLGAAQDNQLPLSDASRPYGVLVVEATRLMEEFQNTCDALKDTAAEE</sequence>
<feature type="transmembrane region" description="Helical" evidence="6">
    <location>
        <begin position="48"/>
        <end position="66"/>
    </location>
</feature>
<keyword evidence="3 6" id="KW-0812">Transmembrane</keyword>
<evidence type="ECO:0000313" key="8">
    <source>
        <dbReference type="Proteomes" id="UP000470520"/>
    </source>
</evidence>
<evidence type="ECO:0000256" key="4">
    <source>
        <dbReference type="ARBA" id="ARBA00022989"/>
    </source>
</evidence>
<keyword evidence="5 6" id="KW-0472">Membrane</keyword>
<dbReference type="Pfam" id="PF06081">
    <property type="entry name" value="ArAE_1"/>
    <property type="match status" value="1"/>
</dbReference>
<dbReference type="EMBL" id="JAAGMR010000223">
    <property type="protein sequence ID" value="NEB93970.1"/>
    <property type="molecule type" value="Genomic_DNA"/>
</dbReference>
<dbReference type="Proteomes" id="UP000470520">
    <property type="component" value="Unassembled WGS sequence"/>
</dbReference>
<protein>
    <recommendedName>
        <fullName evidence="9">FUSC family protein</fullName>
    </recommendedName>
</protein>